<dbReference type="EMBL" id="QGKX02000095">
    <property type="protein sequence ID" value="KAF3570918.1"/>
    <property type="molecule type" value="Genomic_DNA"/>
</dbReference>
<evidence type="ECO:0000313" key="2">
    <source>
        <dbReference type="Proteomes" id="UP000712600"/>
    </source>
</evidence>
<gene>
    <name evidence="1" type="ORF">F2Q69_00059800</name>
</gene>
<organism evidence="1 2">
    <name type="scientific">Brassica cretica</name>
    <name type="common">Mustard</name>
    <dbReference type="NCBI Taxonomy" id="69181"/>
    <lineage>
        <taxon>Eukaryota</taxon>
        <taxon>Viridiplantae</taxon>
        <taxon>Streptophyta</taxon>
        <taxon>Embryophyta</taxon>
        <taxon>Tracheophyta</taxon>
        <taxon>Spermatophyta</taxon>
        <taxon>Magnoliopsida</taxon>
        <taxon>eudicotyledons</taxon>
        <taxon>Gunneridae</taxon>
        <taxon>Pentapetalae</taxon>
        <taxon>rosids</taxon>
        <taxon>malvids</taxon>
        <taxon>Brassicales</taxon>
        <taxon>Brassicaceae</taxon>
        <taxon>Brassiceae</taxon>
        <taxon>Brassica</taxon>
    </lineage>
</organism>
<dbReference type="Proteomes" id="UP000712600">
    <property type="component" value="Unassembled WGS sequence"/>
</dbReference>
<comment type="caution">
    <text evidence="1">The sequence shown here is derived from an EMBL/GenBank/DDBJ whole genome shotgun (WGS) entry which is preliminary data.</text>
</comment>
<accession>A0A8S9RDI3</accession>
<protein>
    <submittedName>
        <fullName evidence="1">Uncharacterized protein</fullName>
    </submittedName>
</protein>
<dbReference type="AlphaFoldDB" id="A0A8S9RDI3"/>
<sequence>MTSTVALRLESKRGSVVGSGVVKSACQVFSEDLSCATVQAVDVNGAIVCGCCGGVWLEQEVQVFLVLGHCEDIASLFLPGAVRGKLSGSSKLRSLISSLLLKLPLCGLYAFGDVKVYPPDLVVQSCEEPLGIRVTPYHKPSCISKTLSALDDENEVAVIRE</sequence>
<name>A0A8S9RDI3_BRACR</name>
<reference evidence="1" key="1">
    <citation type="submission" date="2019-12" db="EMBL/GenBank/DDBJ databases">
        <title>Genome sequencing and annotation of Brassica cretica.</title>
        <authorList>
            <person name="Studholme D.J."/>
            <person name="Sarris P."/>
        </authorList>
    </citation>
    <scope>NUCLEOTIDE SEQUENCE</scope>
    <source>
        <strain evidence="1">PFS-109/04</strain>
        <tissue evidence="1">Leaf</tissue>
    </source>
</reference>
<proteinExistence type="predicted"/>
<evidence type="ECO:0000313" key="1">
    <source>
        <dbReference type="EMBL" id="KAF3570918.1"/>
    </source>
</evidence>